<reference evidence="2" key="1">
    <citation type="submission" date="2023-05" db="EMBL/GenBank/DDBJ databases">
        <title>Comparative genomics of Bacillaceae isolates and their secondary metabolite potential.</title>
        <authorList>
            <person name="Song L."/>
            <person name="Nielsen L.J."/>
            <person name="Mohite O."/>
            <person name="Xu X."/>
            <person name="Weber T."/>
            <person name="Kovacs A.T."/>
        </authorList>
    </citation>
    <scope>NUCLEOTIDE SEQUENCE</scope>
    <source>
        <strain evidence="2">XLM17</strain>
    </source>
</reference>
<dbReference type="SMART" id="SM01321">
    <property type="entry name" value="Y1_Tnp"/>
    <property type="match status" value="1"/>
</dbReference>
<dbReference type="SUPFAM" id="SSF143422">
    <property type="entry name" value="Transposase IS200-like"/>
    <property type="match status" value="1"/>
</dbReference>
<dbReference type="Gene3D" id="3.30.70.1290">
    <property type="entry name" value="Transposase IS200-like"/>
    <property type="match status" value="1"/>
</dbReference>
<dbReference type="PANTHER" id="PTHR34322:SF2">
    <property type="entry name" value="TRANSPOSASE IS200-LIKE DOMAIN-CONTAINING PROTEIN"/>
    <property type="match status" value="1"/>
</dbReference>
<protein>
    <submittedName>
        <fullName evidence="2">Transposase</fullName>
    </submittedName>
</protein>
<gene>
    <name evidence="2" type="ORF">QNH39_26380</name>
</gene>
<feature type="domain" description="Transposase IS200-like" evidence="1">
    <location>
        <begin position="9"/>
        <end position="123"/>
    </location>
</feature>
<proteinExistence type="predicted"/>
<dbReference type="RefSeq" id="WP_066093562.1">
    <property type="nucleotide sequence ID" value="NZ_CP126114.1"/>
</dbReference>
<dbReference type="InterPro" id="IPR036515">
    <property type="entry name" value="Transposase_17_sf"/>
</dbReference>
<evidence type="ECO:0000259" key="1">
    <source>
        <dbReference type="SMART" id="SM01321"/>
    </source>
</evidence>
<dbReference type="GO" id="GO:0003677">
    <property type="term" value="F:DNA binding"/>
    <property type="evidence" value="ECO:0007669"/>
    <property type="project" value="InterPro"/>
</dbReference>
<accession>A0AA95MT38</accession>
<evidence type="ECO:0000313" key="2">
    <source>
        <dbReference type="EMBL" id="WHY86058.1"/>
    </source>
</evidence>
<dbReference type="KEGG" id="nnv:QNH39_26380"/>
<name>A0AA95MT38_9BACI</name>
<dbReference type="Proteomes" id="UP001178288">
    <property type="component" value="Chromosome"/>
</dbReference>
<organism evidence="2 3">
    <name type="scientific">Neobacillus novalis</name>
    <dbReference type="NCBI Taxonomy" id="220687"/>
    <lineage>
        <taxon>Bacteria</taxon>
        <taxon>Bacillati</taxon>
        <taxon>Bacillota</taxon>
        <taxon>Bacilli</taxon>
        <taxon>Bacillales</taxon>
        <taxon>Bacillaceae</taxon>
        <taxon>Neobacillus</taxon>
    </lineage>
</organism>
<dbReference type="PANTHER" id="PTHR34322">
    <property type="entry name" value="TRANSPOSASE, Y1_TNP DOMAIN-CONTAINING"/>
    <property type="match status" value="1"/>
</dbReference>
<keyword evidence="3" id="KW-1185">Reference proteome</keyword>
<evidence type="ECO:0000313" key="3">
    <source>
        <dbReference type="Proteomes" id="UP001178288"/>
    </source>
</evidence>
<dbReference type="EMBL" id="CP126114">
    <property type="protein sequence ID" value="WHY86058.1"/>
    <property type="molecule type" value="Genomic_DNA"/>
</dbReference>
<dbReference type="InterPro" id="IPR002686">
    <property type="entry name" value="Transposase_17"/>
</dbReference>
<dbReference type="AlphaFoldDB" id="A0AA95MT38"/>
<dbReference type="GO" id="GO:0006313">
    <property type="term" value="P:DNA transposition"/>
    <property type="evidence" value="ECO:0007669"/>
    <property type="project" value="InterPro"/>
</dbReference>
<dbReference type="Pfam" id="PF01797">
    <property type="entry name" value="Y1_Tnp"/>
    <property type="match status" value="1"/>
</dbReference>
<dbReference type="GO" id="GO:0004803">
    <property type="term" value="F:transposase activity"/>
    <property type="evidence" value="ECO:0007669"/>
    <property type="project" value="InterPro"/>
</dbReference>
<sequence>MSRNHRIWFPGAKYHITNRGNRRSSIFYDDFDRDAYLQLLGETRSYYPFYLHAYCLMTNHIHLQIETIHHHPKDMMKMLNSRYAMYFNKPHLLVGHVFQGRYGAELIDSSDYLLDVSRYIHLNPVEAKMVKSPSDYRWSSYSAYISDSVNPHVTTKKILSHFPEPQKENYRKFVEGSLNITPSSSKHN</sequence>